<dbReference type="STRING" id="1121391.SAMN02745206_03420"/>
<keyword evidence="2" id="KW-0472">Membrane</keyword>
<evidence type="ECO:0000313" key="4">
    <source>
        <dbReference type="Proteomes" id="UP000184076"/>
    </source>
</evidence>
<accession>A0A1M5HRF5</accession>
<comment type="similarity">
    <text evidence="1">Belongs to the ROK (NagC/XylR) family.</text>
</comment>
<feature type="transmembrane region" description="Helical" evidence="2">
    <location>
        <begin position="247"/>
        <end position="275"/>
    </location>
</feature>
<dbReference type="Gene3D" id="3.30.420.40">
    <property type="match status" value="2"/>
</dbReference>
<dbReference type="InterPro" id="IPR043129">
    <property type="entry name" value="ATPase_NBD"/>
</dbReference>
<dbReference type="AlphaFoldDB" id="A0A1M5HRF5"/>
<dbReference type="GO" id="GO:0016301">
    <property type="term" value="F:kinase activity"/>
    <property type="evidence" value="ECO:0007669"/>
    <property type="project" value="UniProtKB-KW"/>
</dbReference>
<keyword evidence="4" id="KW-1185">Reference proteome</keyword>
<keyword evidence="2" id="KW-0812">Transmembrane</keyword>
<dbReference type="OrthoDB" id="9810372at2"/>
<protein>
    <submittedName>
        <fullName evidence="3">Glucokinase</fullName>
    </submittedName>
</protein>
<dbReference type="SUPFAM" id="SSF53067">
    <property type="entry name" value="Actin-like ATPase domain"/>
    <property type="match status" value="1"/>
</dbReference>
<evidence type="ECO:0000256" key="1">
    <source>
        <dbReference type="ARBA" id="ARBA00006479"/>
    </source>
</evidence>
<gene>
    <name evidence="3" type="ORF">SAMN02745206_03420</name>
</gene>
<dbReference type="InterPro" id="IPR000600">
    <property type="entry name" value="ROK"/>
</dbReference>
<dbReference type="PANTHER" id="PTHR18964">
    <property type="entry name" value="ROK (REPRESSOR, ORF, KINASE) FAMILY"/>
    <property type="match status" value="1"/>
</dbReference>
<evidence type="ECO:0000256" key="2">
    <source>
        <dbReference type="SAM" id="Phobius"/>
    </source>
</evidence>
<name>A0A1M5HRF5_9BACT</name>
<keyword evidence="3" id="KW-0808">Transferase</keyword>
<proteinExistence type="inferred from homology"/>
<keyword evidence="2" id="KW-1133">Transmembrane helix</keyword>
<dbReference type="PANTHER" id="PTHR18964:SF149">
    <property type="entry name" value="BIFUNCTIONAL UDP-N-ACETYLGLUCOSAMINE 2-EPIMERASE_N-ACETYLMANNOSAMINE KINASE"/>
    <property type="match status" value="1"/>
</dbReference>
<keyword evidence="3" id="KW-0418">Kinase</keyword>
<sequence length="325" mass="34192">MKEKCVIGIDIGGTHMRSALVDRKGTVLAFRKAHSESRQGPDSLAHRLAQQCLALLADAGLPSHFLCAVGLGVAGKLDPASGSVIFSPNLPSLAGFPLAVKLQDALQVPVVLENDANVFGLGEAWLGNARNLPHWIGVTLGTGVGGCFFAHGRLWEGDRLGFSGEIGHVIVDPEGPECACGQKGCLEAHASATALVKGIDLARKEGRALSPLLNEALHAGKLTARIVHQAAVQGDPTARGLFSRMGWALALALSNLFTFLGISTAVIGGGVAASWDQFAPPMENYIRRVPSMLDPHRTRIHRSELGDMAAVFGAASLAWQRAEGR</sequence>
<dbReference type="RefSeq" id="WP_073041666.1">
    <property type="nucleotide sequence ID" value="NZ_FQVB01000047.1"/>
</dbReference>
<organism evidence="3 4">
    <name type="scientific">Desulfacinum infernum DSM 9756</name>
    <dbReference type="NCBI Taxonomy" id="1121391"/>
    <lineage>
        <taxon>Bacteria</taxon>
        <taxon>Pseudomonadati</taxon>
        <taxon>Thermodesulfobacteriota</taxon>
        <taxon>Syntrophobacteria</taxon>
        <taxon>Syntrophobacterales</taxon>
        <taxon>Syntrophobacteraceae</taxon>
        <taxon>Desulfacinum</taxon>
    </lineage>
</organism>
<dbReference type="Pfam" id="PF00480">
    <property type="entry name" value="ROK"/>
    <property type="match status" value="1"/>
</dbReference>
<reference evidence="4" key="1">
    <citation type="submission" date="2016-11" db="EMBL/GenBank/DDBJ databases">
        <authorList>
            <person name="Varghese N."/>
            <person name="Submissions S."/>
        </authorList>
    </citation>
    <scope>NUCLEOTIDE SEQUENCE [LARGE SCALE GENOMIC DNA]</scope>
    <source>
        <strain evidence="4">DSM 9756</strain>
    </source>
</reference>
<dbReference type="Proteomes" id="UP000184076">
    <property type="component" value="Unassembled WGS sequence"/>
</dbReference>
<evidence type="ECO:0000313" key="3">
    <source>
        <dbReference type="EMBL" id="SHG18442.1"/>
    </source>
</evidence>
<dbReference type="EMBL" id="FQVB01000047">
    <property type="protein sequence ID" value="SHG18442.1"/>
    <property type="molecule type" value="Genomic_DNA"/>
</dbReference>